<dbReference type="Proteomes" id="UP000552038">
    <property type="component" value="Unassembled WGS sequence"/>
</dbReference>
<proteinExistence type="inferred from homology"/>
<dbReference type="GO" id="GO:0097176">
    <property type="term" value="P:epoxide metabolic process"/>
    <property type="evidence" value="ECO:0007669"/>
    <property type="project" value="TreeGrafter"/>
</dbReference>
<dbReference type="InterPro" id="IPR000639">
    <property type="entry name" value="Epox_hydrolase-like"/>
</dbReference>
<accession>A0AAP6ZWL4</accession>
<dbReference type="AlphaFoldDB" id="A0AAP6ZWL4"/>
<organism evidence="6 7">
    <name type="scientific">Paenibacillus alvei</name>
    <name type="common">Bacillus alvei</name>
    <dbReference type="NCBI Taxonomy" id="44250"/>
    <lineage>
        <taxon>Bacteria</taxon>
        <taxon>Bacillati</taxon>
        <taxon>Bacillota</taxon>
        <taxon>Bacilli</taxon>
        <taxon>Bacillales</taxon>
        <taxon>Paenibacillaceae</taxon>
        <taxon>Paenibacillus</taxon>
    </lineage>
</organism>
<evidence type="ECO:0000313" key="6">
    <source>
        <dbReference type="EMBL" id="NOJ69477.1"/>
    </source>
</evidence>
<dbReference type="EMBL" id="JABFOR010000002">
    <property type="protein sequence ID" value="NOJ69477.1"/>
    <property type="molecule type" value="Genomic_DNA"/>
</dbReference>
<dbReference type="InterPro" id="IPR016292">
    <property type="entry name" value="Epoxide_hydrolase"/>
</dbReference>
<keyword evidence="2" id="KW-0058">Aromatic hydrocarbons catabolism</keyword>
<dbReference type="SUPFAM" id="SSF53474">
    <property type="entry name" value="alpha/beta-Hydrolases"/>
    <property type="match status" value="1"/>
</dbReference>
<evidence type="ECO:0000256" key="4">
    <source>
        <dbReference type="PIRSR" id="PIRSR001112-1"/>
    </source>
</evidence>
<feature type="active site" description="Nucleophile" evidence="4">
    <location>
        <position position="177"/>
    </location>
</feature>
<dbReference type="RefSeq" id="WP_171414801.1">
    <property type="nucleotide sequence ID" value="NZ_JABFOR010000002.1"/>
</dbReference>
<dbReference type="PIRSF" id="PIRSF001112">
    <property type="entry name" value="Epoxide_hydrolase"/>
    <property type="match status" value="1"/>
</dbReference>
<name>A0AAP6ZWL4_PAEAL</name>
<evidence type="ECO:0000313" key="7">
    <source>
        <dbReference type="Proteomes" id="UP000552038"/>
    </source>
</evidence>
<evidence type="ECO:0000256" key="1">
    <source>
        <dbReference type="ARBA" id="ARBA00010088"/>
    </source>
</evidence>
<comment type="caution">
    <text evidence="6">The sequence shown here is derived from an EMBL/GenBank/DDBJ whole genome shotgun (WGS) entry which is preliminary data.</text>
</comment>
<feature type="active site" description="Proton donor" evidence="4">
    <location>
        <position position="306"/>
    </location>
</feature>
<dbReference type="PANTHER" id="PTHR21661:SF35">
    <property type="entry name" value="EPOXIDE HYDROLASE"/>
    <property type="match status" value="1"/>
</dbReference>
<dbReference type="GO" id="GO:0004301">
    <property type="term" value="F:epoxide hydrolase activity"/>
    <property type="evidence" value="ECO:0007669"/>
    <property type="project" value="TreeGrafter"/>
</dbReference>
<feature type="active site" description="Proton acceptor" evidence="4">
    <location>
        <position position="361"/>
    </location>
</feature>
<gene>
    <name evidence="6" type="ORF">HMI46_02735</name>
</gene>
<comment type="similarity">
    <text evidence="1">Belongs to the peptidase S33 family.</text>
</comment>
<dbReference type="Pfam" id="PF06441">
    <property type="entry name" value="EHN"/>
    <property type="match status" value="1"/>
</dbReference>
<evidence type="ECO:0000256" key="2">
    <source>
        <dbReference type="ARBA" id="ARBA00022797"/>
    </source>
</evidence>
<dbReference type="PRINTS" id="PR00412">
    <property type="entry name" value="EPOXHYDRLASE"/>
</dbReference>
<keyword evidence="3 6" id="KW-0378">Hydrolase</keyword>
<dbReference type="InterPro" id="IPR029058">
    <property type="entry name" value="AB_hydrolase_fold"/>
</dbReference>
<evidence type="ECO:0000259" key="5">
    <source>
        <dbReference type="Pfam" id="PF06441"/>
    </source>
</evidence>
<sequence>MNLNPFTVSIPDEEIEQLKQRLRMTRWPDEIPGAEWDYGIPISYMKDMVHYWLYDFDWRMVERHINSFSHYKAMIDGKDIHFVYEKGKGSRSIPILIPHGWPSTFYEMLDLIPFLIQPDNDGGDESISFDIIIPSIPGHGFSSIPLESGYEDRQVANVLVKLMEGLGYEQFGAHGYDLGASVLGLLCLDHPERVIGYHTTSPGNPSPCIGQGMEMSEAERAFLTCGDQWYREEGGYAHLLGTKPQTAAYALHDSPVGLAAFILEKWYYWTVFEKGESMEQFSKDDLLANVSIYWFTQTINAANRYYYEGRHIKWPGEGDICTVPHGVSLTKTQPHERPPREYVARLFPNILQWDELNAGGHFVALEQPELVASQIRSFFSKIDKQK</sequence>
<feature type="domain" description="Epoxide hydrolase N-terminal" evidence="5">
    <location>
        <begin position="4"/>
        <end position="108"/>
    </location>
</feature>
<dbReference type="InterPro" id="IPR010497">
    <property type="entry name" value="Epoxide_hydro_N"/>
</dbReference>
<dbReference type="Gene3D" id="3.40.50.1820">
    <property type="entry name" value="alpha/beta hydrolase"/>
    <property type="match status" value="1"/>
</dbReference>
<protein>
    <submittedName>
        <fullName evidence="6">Epoxide hydrolase</fullName>
    </submittedName>
</protein>
<dbReference type="PANTHER" id="PTHR21661">
    <property type="entry name" value="EPOXIDE HYDROLASE 1-RELATED"/>
    <property type="match status" value="1"/>
</dbReference>
<reference evidence="6 7" key="1">
    <citation type="submission" date="2020-05" db="EMBL/GenBank/DDBJ databases">
        <title>Whole genome sequencing and identification of novel metabolites from Paenibacillus alvei strain JR949.</title>
        <authorList>
            <person name="Rajendhran J."/>
            <person name="Sree Pranav P."/>
            <person name="Mahalakshmi B."/>
            <person name="Karthikeyan R."/>
        </authorList>
    </citation>
    <scope>NUCLEOTIDE SEQUENCE [LARGE SCALE GENOMIC DNA]</scope>
    <source>
        <strain evidence="6 7">JR949</strain>
    </source>
</reference>
<evidence type="ECO:0000256" key="3">
    <source>
        <dbReference type="ARBA" id="ARBA00022801"/>
    </source>
</evidence>